<dbReference type="PROSITE" id="PS51450">
    <property type="entry name" value="LRR"/>
    <property type="match status" value="1"/>
</dbReference>
<protein>
    <submittedName>
        <fullName evidence="4">Insulin-like growth factor-binding complex acid labile subunit</fullName>
    </submittedName>
</protein>
<keyword evidence="5" id="KW-1185">Reference proteome</keyword>
<dbReference type="InterPro" id="IPR032675">
    <property type="entry name" value="LRR_dom_sf"/>
</dbReference>
<gene>
    <name evidence="4" type="ORF">BpHYR1_029860</name>
</gene>
<sequence length="907" mass="105618">MITNLKSSPIINFDSNYAATITTWNGKKINWPLISSISKYFPWKHLFYLGNFCHFVSLYELNFSLEYKMLSKQKISEFYSPNEKSLIVVNQNYQLIDEDAFDGLTDVEILNFSSNQLQKLNSNLFVHLPNLKKLILSFNSINFLPAKIFSSLKVLEQLEMTNCNLSSIDSTSLNGLTNLKRIILAYNDLAFIQPNTFSDLIQLEVAVFSFNKLETIHPDTFTNQKNLKRLNLKANNLKKQVILSANSLSSVDDIFTNSSNLQRLIMHSNKISQLTKFSFKGLDKIFSIDIANNLIEKIDDEAFCEMPTLKYLDMSRNCLKSINKRKLLTKSCLRKILDFNQITFLKPDILANLDGLLEISCNTIDVNNMKELQEKIALEILQRLSLFTNRHKVELFSTIQPKVLETLTKTLIKIIEDIYQDLSSHINNFKPFVQNAKCFRIRFLSYIISIFKNWSKTLKLFCQYFDDFSGLEIALKYLNCADLKKNILLKKDSDSKYSYMILVDIYGDLLNLVYNSILNDQKLKKKFSDFNCFDSLIETAETLNNVSDLNFKTYLIISEIIDDELNLKRLKNIKQVIEYLVTNIKTCVNRLNENGQNVDRCPLVADENKHQNVFIDNVLILEVNNNFYYLTDFLNVLYNFAINDEIKFDIYQTYSMKCMIKILVQKGNKYEKEMSLKLLCQLCFDKRVLKDAESDRDIFLSIKILSKQKPSSETENLIKNAKSIIWLMQKNSISYEDPRIEYGLLDMRFRGMDKNMIDKKKVIIEVRLMRYVLKKNAKHSLDRSSYHKLKMKQSFKYASNETLIVLDVVRANGYLFCSKVYQFGELKNLIDKSNKAKYTEKSIPCVNEFFFSIIIQSADFILVFLVILPKGLCLNTCFLLKYGPRSDGLRELHKQQKKKALLEDLNR</sequence>
<dbReference type="GO" id="GO:0005615">
    <property type="term" value="C:extracellular space"/>
    <property type="evidence" value="ECO:0007669"/>
    <property type="project" value="TreeGrafter"/>
</dbReference>
<accession>A0A3M7S8Y8</accession>
<dbReference type="Pfam" id="PF13855">
    <property type="entry name" value="LRR_8"/>
    <property type="match status" value="3"/>
</dbReference>
<evidence type="ECO:0000256" key="1">
    <source>
        <dbReference type="ARBA" id="ARBA00022614"/>
    </source>
</evidence>
<dbReference type="AlphaFoldDB" id="A0A3M7S8Y8"/>
<evidence type="ECO:0000313" key="5">
    <source>
        <dbReference type="Proteomes" id="UP000276133"/>
    </source>
</evidence>
<dbReference type="GO" id="GO:0031012">
    <property type="term" value="C:extracellular matrix"/>
    <property type="evidence" value="ECO:0007669"/>
    <property type="project" value="TreeGrafter"/>
</dbReference>
<dbReference type="PANTHER" id="PTHR24373">
    <property type="entry name" value="SLIT RELATED LEUCINE-RICH REPEAT NEURONAL PROTEIN"/>
    <property type="match status" value="1"/>
</dbReference>
<dbReference type="EMBL" id="REGN01001842">
    <property type="protein sequence ID" value="RNA32125.1"/>
    <property type="molecule type" value="Genomic_DNA"/>
</dbReference>
<reference evidence="4 5" key="1">
    <citation type="journal article" date="2018" name="Sci. Rep.">
        <title>Genomic signatures of local adaptation to the degree of environmental predictability in rotifers.</title>
        <authorList>
            <person name="Franch-Gras L."/>
            <person name="Hahn C."/>
            <person name="Garcia-Roger E.M."/>
            <person name="Carmona M.J."/>
            <person name="Serra M."/>
            <person name="Gomez A."/>
        </authorList>
    </citation>
    <scope>NUCLEOTIDE SEQUENCE [LARGE SCALE GENOMIC DNA]</scope>
    <source>
        <strain evidence="4">HYR1</strain>
    </source>
</reference>
<dbReference type="InterPro" id="IPR001611">
    <property type="entry name" value="Leu-rich_rpt"/>
</dbReference>
<keyword evidence="2" id="KW-0732">Signal</keyword>
<dbReference type="Gene3D" id="3.80.10.10">
    <property type="entry name" value="Ribonuclease Inhibitor"/>
    <property type="match status" value="2"/>
</dbReference>
<dbReference type="SMART" id="SM00369">
    <property type="entry name" value="LRR_TYP"/>
    <property type="match status" value="8"/>
</dbReference>
<dbReference type="SUPFAM" id="SSF52058">
    <property type="entry name" value="L domain-like"/>
    <property type="match status" value="2"/>
</dbReference>
<evidence type="ECO:0000256" key="3">
    <source>
        <dbReference type="ARBA" id="ARBA00022737"/>
    </source>
</evidence>
<proteinExistence type="predicted"/>
<keyword evidence="3" id="KW-0677">Repeat</keyword>
<evidence type="ECO:0000313" key="4">
    <source>
        <dbReference type="EMBL" id="RNA32125.1"/>
    </source>
</evidence>
<organism evidence="4 5">
    <name type="scientific">Brachionus plicatilis</name>
    <name type="common">Marine rotifer</name>
    <name type="synonym">Brachionus muelleri</name>
    <dbReference type="NCBI Taxonomy" id="10195"/>
    <lineage>
        <taxon>Eukaryota</taxon>
        <taxon>Metazoa</taxon>
        <taxon>Spiralia</taxon>
        <taxon>Gnathifera</taxon>
        <taxon>Rotifera</taxon>
        <taxon>Eurotatoria</taxon>
        <taxon>Monogononta</taxon>
        <taxon>Pseudotrocha</taxon>
        <taxon>Ploima</taxon>
        <taxon>Brachionidae</taxon>
        <taxon>Brachionus</taxon>
    </lineage>
</organism>
<evidence type="ECO:0000256" key="2">
    <source>
        <dbReference type="ARBA" id="ARBA00022729"/>
    </source>
</evidence>
<dbReference type="STRING" id="10195.A0A3M7S8Y8"/>
<dbReference type="InterPro" id="IPR003591">
    <property type="entry name" value="Leu-rich_rpt_typical-subtyp"/>
</dbReference>
<dbReference type="PANTHER" id="PTHR24373:SF397">
    <property type="entry name" value="IG-LIKE DOMAIN-CONTAINING PROTEIN"/>
    <property type="match status" value="1"/>
</dbReference>
<dbReference type="InterPro" id="IPR050328">
    <property type="entry name" value="Dev_Immune_Receptor"/>
</dbReference>
<dbReference type="Proteomes" id="UP000276133">
    <property type="component" value="Unassembled WGS sequence"/>
</dbReference>
<dbReference type="OrthoDB" id="676979at2759"/>
<comment type="caution">
    <text evidence="4">The sequence shown here is derived from an EMBL/GenBank/DDBJ whole genome shotgun (WGS) entry which is preliminary data.</text>
</comment>
<name>A0A3M7S8Y8_BRAPC</name>
<keyword evidence="1" id="KW-0433">Leucine-rich repeat</keyword>